<dbReference type="InterPro" id="IPR029063">
    <property type="entry name" value="SAM-dependent_MTases_sf"/>
</dbReference>
<comment type="caution">
    <text evidence="2">The sequence shown here is derived from an EMBL/GenBank/DDBJ whole genome shotgun (WGS) entry which is preliminary data.</text>
</comment>
<reference evidence="2 3" key="1">
    <citation type="journal article" date="2016" name="Nat. Commun.">
        <title>Thousands of microbial genomes shed light on interconnected biogeochemical processes in an aquifer system.</title>
        <authorList>
            <person name="Anantharaman K."/>
            <person name="Brown C.T."/>
            <person name="Hug L.A."/>
            <person name="Sharon I."/>
            <person name="Castelle C.J."/>
            <person name="Probst A.J."/>
            <person name="Thomas B.C."/>
            <person name="Singh A."/>
            <person name="Wilkins M.J."/>
            <person name="Karaoz U."/>
            <person name="Brodie E.L."/>
            <person name="Williams K.H."/>
            <person name="Hubbard S.S."/>
            <person name="Banfield J.F."/>
        </authorList>
    </citation>
    <scope>NUCLEOTIDE SEQUENCE [LARGE SCALE GENOMIC DNA]</scope>
</reference>
<proteinExistence type="predicted"/>
<dbReference type="CDD" id="cd02440">
    <property type="entry name" value="AdoMet_MTases"/>
    <property type="match status" value="1"/>
</dbReference>
<dbReference type="EMBL" id="MFSU01000048">
    <property type="protein sequence ID" value="OGI47708.1"/>
    <property type="molecule type" value="Genomic_DNA"/>
</dbReference>
<dbReference type="Pfam" id="PF08241">
    <property type="entry name" value="Methyltransf_11"/>
    <property type="match status" value="1"/>
</dbReference>
<dbReference type="STRING" id="1817760.A2151_03000"/>
<dbReference type="GO" id="GO:0008757">
    <property type="term" value="F:S-adenosylmethionine-dependent methyltransferase activity"/>
    <property type="evidence" value="ECO:0007669"/>
    <property type="project" value="InterPro"/>
</dbReference>
<dbReference type="InterPro" id="IPR052356">
    <property type="entry name" value="Thiol_S-MT"/>
</dbReference>
<dbReference type="Gene3D" id="3.40.50.150">
    <property type="entry name" value="Vaccinia Virus protein VP39"/>
    <property type="match status" value="1"/>
</dbReference>
<name>A0A1F6TRC2_9PROT</name>
<dbReference type="PANTHER" id="PTHR45036:SF1">
    <property type="entry name" value="METHYLTRANSFERASE LIKE 7A"/>
    <property type="match status" value="1"/>
</dbReference>
<accession>A0A1F6TRC2</accession>
<evidence type="ECO:0000259" key="1">
    <source>
        <dbReference type="Pfam" id="PF08241"/>
    </source>
</evidence>
<dbReference type="InterPro" id="IPR013216">
    <property type="entry name" value="Methyltransf_11"/>
</dbReference>
<dbReference type="PANTHER" id="PTHR45036">
    <property type="entry name" value="METHYLTRANSFERASE LIKE 7B"/>
    <property type="match status" value="1"/>
</dbReference>
<dbReference type="SUPFAM" id="SSF53335">
    <property type="entry name" value="S-adenosyl-L-methionine-dependent methyltransferases"/>
    <property type="match status" value="1"/>
</dbReference>
<evidence type="ECO:0000313" key="3">
    <source>
        <dbReference type="Proteomes" id="UP000178885"/>
    </source>
</evidence>
<evidence type="ECO:0000313" key="2">
    <source>
        <dbReference type="EMBL" id="OGI47708.1"/>
    </source>
</evidence>
<protein>
    <recommendedName>
        <fullName evidence="1">Methyltransferase type 11 domain-containing protein</fullName>
    </recommendedName>
</protein>
<organism evidence="2 3">
    <name type="scientific">Candidatus Muproteobacteria bacterium RBG_16_65_34</name>
    <dbReference type="NCBI Taxonomy" id="1817760"/>
    <lineage>
        <taxon>Bacteria</taxon>
        <taxon>Pseudomonadati</taxon>
        <taxon>Pseudomonadota</taxon>
        <taxon>Candidatus Muproteobacteria</taxon>
    </lineage>
</organism>
<gene>
    <name evidence="2" type="ORF">A2151_03000</name>
</gene>
<dbReference type="AlphaFoldDB" id="A0A1F6TRC2"/>
<dbReference type="Proteomes" id="UP000178885">
    <property type="component" value="Unassembled WGS sequence"/>
</dbReference>
<sequence>MGQDKIWDVFQNEYKESFLGGIGRLKAIVKLIRPRQKVLNIGIGAGIFEELALERGIDVYALDPNSKTVAEIGRGLELGSKAQVGLVSAMPFADAMFDAVVMSEVIEHLSVDEVEVSLREVHRVLAVGGRLIGTVPAREDLRKQISVCPNCGHQFHRWGHAQSFDLTKMRSTLERLFEIEMLEHRFLPSWSVMNWKAKLETAVLCMFRMLGVELTNENILFVAVKRSG</sequence>
<feature type="domain" description="Methyltransferase type 11" evidence="1">
    <location>
        <begin position="39"/>
        <end position="132"/>
    </location>
</feature>